<keyword evidence="8 10" id="KW-0139">CF(1)</keyword>
<evidence type="ECO:0000256" key="2">
    <source>
        <dbReference type="ARBA" id="ARBA00004184"/>
    </source>
</evidence>
<keyword evidence="4 10" id="KW-0813">Transport</keyword>
<dbReference type="RefSeq" id="WP_027316853.1">
    <property type="nucleotide sequence ID" value="NZ_JACIDC010000019.1"/>
</dbReference>
<dbReference type="PANTHER" id="PTHR13822:SF10">
    <property type="entry name" value="ATP SYNTHASE EPSILON CHAIN, CHLOROPLASTIC"/>
    <property type="match status" value="1"/>
</dbReference>
<evidence type="ECO:0000256" key="1">
    <source>
        <dbReference type="ARBA" id="ARBA00003543"/>
    </source>
</evidence>
<comment type="function">
    <text evidence="1 10">Produces ATP from ADP in the presence of a proton gradient across the membrane.</text>
</comment>
<dbReference type="CDD" id="cd12152">
    <property type="entry name" value="F1-ATPase_delta"/>
    <property type="match status" value="1"/>
</dbReference>
<accession>A0A7W6IIE5</accession>
<dbReference type="InterPro" id="IPR036771">
    <property type="entry name" value="ATPsynth_dsu/esu_N"/>
</dbReference>
<comment type="subunit">
    <text evidence="10 11">F-type ATPases have 2 components, CF(1) - the catalytic core - and CF(0) - the membrane proton channel. CF(1) has five subunits: alpha(3), beta(3), gamma(1), delta(1), epsilon(1). CF(0) has three main subunits: a, b and c.</text>
</comment>
<comment type="similarity">
    <text evidence="3 10 11">Belongs to the ATPase epsilon chain family.</text>
</comment>
<dbReference type="GO" id="GO:0046933">
    <property type="term" value="F:proton-transporting ATP synthase activity, rotational mechanism"/>
    <property type="evidence" value="ECO:0007669"/>
    <property type="project" value="UniProtKB-UniRule"/>
</dbReference>
<sequence length="133" mass="14777">MAAILFELISPERILFSGEVRAVMLPATEGDMTVMPGHVPTMVMLNPGIVAITDVQGHGHRAFVRGGFAQITGDSVTLLVERALPPEELTRESLNEEILRLETMREGMRDDKARREADFALSRLEQVRTTLSF</sequence>
<evidence type="ECO:0000313" key="13">
    <source>
        <dbReference type="EMBL" id="MBB4042067.1"/>
    </source>
</evidence>
<dbReference type="SUPFAM" id="SSF51344">
    <property type="entry name" value="Epsilon subunit of F1F0-ATP synthase N-terminal domain"/>
    <property type="match status" value="1"/>
</dbReference>
<gene>
    <name evidence="10" type="primary">atpC</name>
    <name evidence="13" type="ORF">GGR34_003752</name>
</gene>
<dbReference type="InterPro" id="IPR001469">
    <property type="entry name" value="ATP_synth_F1_dsu/esu"/>
</dbReference>
<proteinExistence type="inferred from homology"/>
<dbReference type="AlphaFoldDB" id="A0A7W6IIE5"/>
<keyword evidence="6 10" id="KW-0406">Ion transport</keyword>
<evidence type="ECO:0000259" key="12">
    <source>
        <dbReference type="Pfam" id="PF02823"/>
    </source>
</evidence>
<dbReference type="NCBIfam" id="NF011323">
    <property type="entry name" value="PRK14736.1"/>
    <property type="match status" value="1"/>
</dbReference>
<evidence type="ECO:0000256" key="11">
    <source>
        <dbReference type="RuleBase" id="RU003656"/>
    </source>
</evidence>
<organism evidence="13 14">
    <name type="scientific">Microvirga flocculans</name>
    <dbReference type="NCBI Taxonomy" id="217168"/>
    <lineage>
        <taxon>Bacteria</taxon>
        <taxon>Pseudomonadati</taxon>
        <taxon>Pseudomonadota</taxon>
        <taxon>Alphaproteobacteria</taxon>
        <taxon>Hyphomicrobiales</taxon>
        <taxon>Methylobacteriaceae</taxon>
        <taxon>Microvirga</taxon>
    </lineage>
</organism>
<evidence type="ECO:0000256" key="3">
    <source>
        <dbReference type="ARBA" id="ARBA00005712"/>
    </source>
</evidence>
<keyword evidence="5 10" id="KW-0375">Hydrogen ion transport</keyword>
<dbReference type="EMBL" id="JACIDC010000019">
    <property type="protein sequence ID" value="MBB4042067.1"/>
    <property type="molecule type" value="Genomic_DNA"/>
</dbReference>
<evidence type="ECO:0000256" key="7">
    <source>
        <dbReference type="ARBA" id="ARBA00023136"/>
    </source>
</evidence>
<dbReference type="InterPro" id="IPR020546">
    <property type="entry name" value="ATP_synth_F1_dsu/esu_N"/>
</dbReference>
<evidence type="ECO:0000256" key="4">
    <source>
        <dbReference type="ARBA" id="ARBA00022448"/>
    </source>
</evidence>
<keyword evidence="14" id="KW-1185">Reference proteome</keyword>
<comment type="subcellular location">
    <subcellularLocation>
        <location evidence="10">Cell membrane</location>
        <topology evidence="10">Peripheral membrane protein</topology>
    </subcellularLocation>
    <subcellularLocation>
        <location evidence="2">Endomembrane system</location>
        <topology evidence="2">Peripheral membrane protein</topology>
    </subcellularLocation>
</comment>
<name>A0A7W6IIE5_9HYPH</name>
<evidence type="ECO:0000313" key="14">
    <source>
        <dbReference type="Proteomes" id="UP000519439"/>
    </source>
</evidence>
<dbReference type="Proteomes" id="UP000519439">
    <property type="component" value="Unassembled WGS sequence"/>
</dbReference>
<dbReference type="Gene3D" id="2.60.15.10">
    <property type="entry name" value="F0F1 ATP synthase delta/epsilon subunit, N-terminal"/>
    <property type="match status" value="1"/>
</dbReference>
<keyword evidence="10" id="KW-1003">Cell membrane</keyword>
<evidence type="ECO:0000256" key="6">
    <source>
        <dbReference type="ARBA" id="ARBA00023065"/>
    </source>
</evidence>
<dbReference type="NCBIfam" id="TIGR01216">
    <property type="entry name" value="ATP_synt_epsi"/>
    <property type="match status" value="1"/>
</dbReference>
<dbReference type="GO" id="GO:0005524">
    <property type="term" value="F:ATP binding"/>
    <property type="evidence" value="ECO:0007669"/>
    <property type="project" value="UniProtKB-UniRule"/>
</dbReference>
<dbReference type="GO" id="GO:0012505">
    <property type="term" value="C:endomembrane system"/>
    <property type="evidence" value="ECO:0007669"/>
    <property type="project" value="UniProtKB-SubCell"/>
</dbReference>
<evidence type="ECO:0000256" key="9">
    <source>
        <dbReference type="ARBA" id="ARBA00023310"/>
    </source>
</evidence>
<evidence type="ECO:0000256" key="8">
    <source>
        <dbReference type="ARBA" id="ARBA00023196"/>
    </source>
</evidence>
<keyword evidence="9 10" id="KW-0066">ATP synthesis</keyword>
<dbReference type="Pfam" id="PF02823">
    <property type="entry name" value="ATP-synt_DE_N"/>
    <property type="match status" value="1"/>
</dbReference>
<dbReference type="GO" id="GO:0045259">
    <property type="term" value="C:proton-transporting ATP synthase complex"/>
    <property type="evidence" value="ECO:0007669"/>
    <property type="project" value="UniProtKB-KW"/>
</dbReference>
<keyword evidence="7 10" id="KW-0472">Membrane</keyword>
<protein>
    <recommendedName>
        <fullName evidence="10">ATP synthase epsilon chain</fullName>
    </recommendedName>
    <alternativeName>
        <fullName evidence="10">ATP synthase F1 sector epsilon subunit</fullName>
    </alternativeName>
    <alternativeName>
        <fullName evidence="10">F-ATPase epsilon subunit</fullName>
    </alternativeName>
</protein>
<evidence type="ECO:0000256" key="5">
    <source>
        <dbReference type="ARBA" id="ARBA00022781"/>
    </source>
</evidence>
<dbReference type="GO" id="GO:0005886">
    <property type="term" value="C:plasma membrane"/>
    <property type="evidence" value="ECO:0007669"/>
    <property type="project" value="UniProtKB-SubCell"/>
</dbReference>
<comment type="caution">
    <text evidence="13">The sequence shown here is derived from an EMBL/GenBank/DDBJ whole genome shotgun (WGS) entry which is preliminary data.</text>
</comment>
<evidence type="ECO:0000256" key="10">
    <source>
        <dbReference type="HAMAP-Rule" id="MF_00530"/>
    </source>
</evidence>
<feature type="domain" description="ATP synthase F1 complex delta/epsilon subunit N-terminal" evidence="12">
    <location>
        <begin position="6"/>
        <end position="83"/>
    </location>
</feature>
<dbReference type="PANTHER" id="PTHR13822">
    <property type="entry name" value="ATP SYNTHASE DELTA/EPSILON CHAIN"/>
    <property type="match status" value="1"/>
</dbReference>
<dbReference type="HAMAP" id="MF_00530">
    <property type="entry name" value="ATP_synth_epsil_bac"/>
    <property type="match status" value="1"/>
</dbReference>
<reference evidence="13 14" key="1">
    <citation type="submission" date="2020-08" db="EMBL/GenBank/DDBJ databases">
        <title>Genomic Encyclopedia of Type Strains, Phase IV (KMG-IV): sequencing the most valuable type-strain genomes for metagenomic binning, comparative biology and taxonomic classification.</title>
        <authorList>
            <person name="Goeker M."/>
        </authorList>
    </citation>
    <scope>NUCLEOTIDE SEQUENCE [LARGE SCALE GENOMIC DNA]</scope>
    <source>
        <strain evidence="13 14">DSM 15743</strain>
    </source>
</reference>